<dbReference type="AlphaFoldDB" id="I3EIF6"/>
<dbReference type="OrthoDB" id="2192994at2759"/>
<evidence type="ECO:0000313" key="2">
    <source>
        <dbReference type="EMBL" id="EIJ89003.1"/>
    </source>
</evidence>
<reference evidence="2" key="1">
    <citation type="submission" date="2011-01" db="EMBL/GenBank/DDBJ databases">
        <title>The Genome Sequence of Nematocida parisii strain ERTm3.</title>
        <authorList>
            <consortium name="The Broad Institute Genome Sequencing Platform"/>
            <consortium name="The Broad Institute Genome Sequencing Center for Infectious Disease"/>
            <person name="Cuomo C."/>
            <person name="Troemel E."/>
            <person name="Young S.K."/>
            <person name="Zeng Q."/>
            <person name="Gargeya S."/>
            <person name="Fitzgerald M."/>
            <person name="Haas B."/>
            <person name="Abouelleil A."/>
            <person name="Alvarado L."/>
            <person name="Arachchi H.M."/>
            <person name="Berlin A."/>
            <person name="Chapman S.B."/>
            <person name="Gearin G."/>
            <person name="Goldberg J."/>
            <person name="Griggs A."/>
            <person name="Gujja S."/>
            <person name="Hansen M."/>
            <person name="Heiman D."/>
            <person name="Howarth C."/>
            <person name="Larimer J."/>
            <person name="Lui A."/>
            <person name="MacDonald P.J.P."/>
            <person name="McCowen C."/>
            <person name="Montmayeur A."/>
            <person name="Murphy C."/>
            <person name="Neiman D."/>
            <person name="Pearson M."/>
            <person name="Priest M."/>
            <person name="Roberts A."/>
            <person name="Saif S."/>
            <person name="Shea T."/>
            <person name="Sisk P."/>
            <person name="Stolte C."/>
            <person name="Sykes S."/>
            <person name="Wortman J."/>
            <person name="Nusbaum C."/>
            <person name="Birren B."/>
        </authorList>
    </citation>
    <scope>NUCLEOTIDE SEQUENCE</scope>
    <source>
        <strain evidence="2">ERTm3</strain>
    </source>
</reference>
<feature type="compositionally biased region" description="Basic and acidic residues" evidence="1">
    <location>
        <begin position="1"/>
        <end position="21"/>
    </location>
</feature>
<dbReference type="VEuPathDB" id="MicrosporidiaDB:NEQG_00822"/>
<name>I3EIF6_NEMP3</name>
<accession>I3EIF6</accession>
<dbReference type="EMBL" id="GL870877">
    <property type="protein sequence ID" value="EIJ89003.1"/>
    <property type="molecule type" value="Genomic_DNA"/>
</dbReference>
<evidence type="ECO:0000313" key="3">
    <source>
        <dbReference type="Proteomes" id="UP000002872"/>
    </source>
</evidence>
<protein>
    <submittedName>
        <fullName evidence="2">Uncharacterized protein</fullName>
    </submittedName>
</protein>
<sequence>MVFIKRESRNNQKDAKEDKPTRITRKNKNNKISQVPYKETKDCILYSKIKKEGSTLEEVSKSTISNNDIWSVLLNIGSVDVLCKLDSGADVNIMSSDVYQIIPKKYIIKETKRTEIALFTIQPGNPIIPEREVLVNISCHGRCIGNHIFYILSGKRNETLLSKNTMTLLIKLGLLKIQFKGATQNHGNITNSSSYSFTESTSGIKELYVEYHKSKQNICLPKKGKDTFIKNPPKKTKEILYDTPFNMSYLSTKEIKNILHSVATEDLRNKITPIDLKTRPDNVPQVRRFISYKKFKIAKEKCKNF</sequence>
<feature type="region of interest" description="Disordered" evidence="1">
    <location>
        <begin position="1"/>
        <end position="31"/>
    </location>
</feature>
<proteinExistence type="predicted"/>
<dbReference type="InParanoid" id="I3EIF6"/>
<organism evidence="2 3">
    <name type="scientific">Nematocida parisii (strain ERTm3)</name>
    <name type="common">Nematode killer fungus</name>
    <dbReference type="NCBI Taxonomy" id="935791"/>
    <lineage>
        <taxon>Eukaryota</taxon>
        <taxon>Fungi</taxon>
        <taxon>Fungi incertae sedis</taxon>
        <taxon>Microsporidia</taxon>
        <taxon>Nematocida</taxon>
    </lineage>
</organism>
<evidence type="ECO:0000256" key="1">
    <source>
        <dbReference type="SAM" id="MobiDB-lite"/>
    </source>
</evidence>
<dbReference type="HOGENOM" id="CLU_912447_0_0_1"/>
<gene>
    <name evidence="2" type="ORF">NEQG_00822</name>
</gene>
<dbReference type="CDD" id="cd00303">
    <property type="entry name" value="retropepsin_like"/>
    <property type="match status" value="1"/>
</dbReference>
<dbReference type="Proteomes" id="UP000002872">
    <property type="component" value="Unassembled WGS sequence"/>
</dbReference>
<keyword evidence="3" id="KW-1185">Reference proteome</keyword>